<dbReference type="EMBL" id="CP094984">
    <property type="protein sequence ID" value="UON91868.1"/>
    <property type="molecule type" value="Genomic_DNA"/>
</dbReference>
<dbReference type="GO" id="GO:0006796">
    <property type="term" value="P:phosphate-containing compound metabolic process"/>
    <property type="evidence" value="ECO:0007669"/>
    <property type="project" value="UniProtKB-ARBA"/>
</dbReference>
<evidence type="ECO:0000313" key="4">
    <source>
        <dbReference type="EMBL" id="MCC3272266.1"/>
    </source>
</evidence>
<protein>
    <submittedName>
        <fullName evidence="4">PfkB family carbohydrate kinase</fullName>
    </submittedName>
</protein>
<dbReference type="Proteomes" id="UP001155145">
    <property type="component" value="Unassembled WGS sequence"/>
</dbReference>
<evidence type="ECO:0000313" key="6">
    <source>
        <dbReference type="Proteomes" id="UP000829758"/>
    </source>
</evidence>
<name>A0A9X1M761_9MICC</name>
<dbReference type="Pfam" id="PF00294">
    <property type="entry name" value="PfkB"/>
    <property type="match status" value="1"/>
</dbReference>
<dbReference type="PANTHER" id="PTHR10584:SF166">
    <property type="entry name" value="RIBOKINASE"/>
    <property type="match status" value="1"/>
</dbReference>
<dbReference type="PRINTS" id="PR00990">
    <property type="entry name" value="RIBOKINASE"/>
</dbReference>
<keyword evidence="1" id="KW-0808">Transferase</keyword>
<reference evidence="4" key="1">
    <citation type="submission" date="2021-10" db="EMBL/GenBank/DDBJ databases">
        <title>Novel species in genus Arthrobacter.</title>
        <authorList>
            <person name="Liu Y."/>
        </authorList>
    </citation>
    <scope>NUCLEOTIDE SEQUENCE</scope>
    <source>
        <strain evidence="6">zg-Y462</strain>
        <strain evidence="4">Zg-Y462</strain>
    </source>
</reference>
<evidence type="ECO:0000313" key="7">
    <source>
        <dbReference type="Proteomes" id="UP001155145"/>
    </source>
</evidence>
<dbReference type="SUPFAM" id="SSF53613">
    <property type="entry name" value="Ribokinase-like"/>
    <property type="match status" value="1"/>
</dbReference>
<dbReference type="PANTHER" id="PTHR10584">
    <property type="entry name" value="SUGAR KINASE"/>
    <property type="match status" value="1"/>
</dbReference>
<evidence type="ECO:0000313" key="5">
    <source>
        <dbReference type="EMBL" id="UON91868.1"/>
    </source>
</evidence>
<dbReference type="EMBL" id="JAJFZT010000003">
    <property type="protein sequence ID" value="MCC3272266.1"/>
    <property type="molecule type" value="Genomic_DNA"/>
</dbReference>
<dbReference type="InterPro" id="IPR029056">
    <property type="entry name" value="Ribokinase-like"/>
</dbReference>
<dbReference type="Proteomes" id="UP000829758">
    <property type="component" value="Chromosome"/>
</dbReference>
<dbReference type="Gene3D" id="3.40.1190.20">
    <property type="match status" value="1"/>
</dbReference>
<dbReference type="InterPro" id="IPR002139">
    <property type="entry name" value="Ribo/fructo_kinase"/>
</dbReference>
<dbReference type="GO" id="GO:0016301">
    <property type="term" value="F:kinase activity"/>
    <property type="evidence" value="ECO:0007669"/>
    <property type="project" value="UniProtKB-KW"/>
</dbReference>
<keyword evidence="2 4" id="KW-0418">Kinase</keyword>
<gene>
    <name evidence="4" type="ORF">LJ755_05910</name>
    <name evidence="5" type="ORF">MUK71_15005</name>
</gene>
<evidence type="ECO:0000256" key="1">
    <source>
        <dbReference type="ARBA" id="ARBA00022679"/>
    </source>
</evidence>
<dbReference type="InterPro" id="IPR011611">
    <property type="entry name" value="PfkB_dom"/>
</dbReference>
<evidence type="ECO:0000259" key="3">
    <source>
        <dbReference type="Pfam" id="PF00294"/>
    </source>
</evidence>
<organism evidence="4 7">
    <name type="scientific">Arthrobacter zhangbolii</name>
    <dbReference type="NCBI Taxonomy" id="2886936"/>
    <lineage>
        <taxon>Bacteria</taxon>
        <taxon>Bacillati</taxon>
        <taxon>Actinomycetota</taxon>
        <taxon>Actinomycetes</taxon>
        <taxon>Micrococcales</taxon>
        <taxon>Micrococcaceae</taxon>
        <taxon>Arthrobacter</taxon>
    </lineage>
</organism>
<dbReference type="AlphaFoldDB" id="A0A9X1M761"/>
<evidence type="ECO:0000256" key="2">
    <source>
        <dbReference type="ARBA" id="ARBA00022777"/>
    </source>
</evidence>
<accession>A0A9X1M761</accession>
<sequence length="299" mass="31334">MIAFCGYANRDVIVQMDVLPSPGERLQARSIRLYDGGMAANAAVAAARFGADAVFAGAVGADPESAAFLAALEREGVSTAWSRTDAFLTHAVVLLDRHGERAVVSEDDALTGDDLEAVLGRLHPGSGHWLYVDGYRWEQPLPARTEARIVVDIDGCHTAAQVRNAAAAAGHLLGSRRTFEDTCGLSLEELQEMSRREETTIVLTRGAGGLDLLEPGRPVRHIPAVRVEAVDDTGAGDCFAGVYVAELALGQTAAAAATTAAAAAALACTRRGARASPGRAELRDFLATLQTVPATHGTH</sequence>
<proteinExistence type="predicted"/>
<feature type="domain" description="Carbohydrate kinase PfkB" evidence="3">
    <location>
        <begin position="2"/>
        <end position="276"/>
    </location>
</feature>
<keyword evidence="6" id="KW-1185">Reference proteome</keyword>
<dbReference type="RefSeq" id="WP_227928374.1">
    <property type="nucleotide sequence ID" value="NZ_CP094984.1"/>
</dbReference>